<evidence type="ECO:0000256" key="2">
    <source>
        <dbReference type="SAM" id="SignalP"/>
    </source>
</evidence>
<feature type="transmembrane region" description="Helical" evidence="1">
    <location>
        <begin position="161"/>
        <end position="181"/>
    </location>
</feature>
<keyword evidence="2" id="KW-0732">Signal</keyword>
<name>A0A939DI40_9GAMM</name>
<reference evidence="3" key="1">
    <citation type="submission" date="2021-02" db="EMBL/GenBank/DDBJ databases">
        <title>PHA producing bacteria isolated from coastal sediment in Guangdong, Shenzhen.</title>
        <authorList>
            <person name="Zheng W."/>
            <person name="Yu S."/>
            <person name="Huang Y."/>
        </authorList>
    </citation>
    <scope>NUCLEOTIDE SEQUENCE</scope>
    <source>
        <strain evidence="3">TN14-10</strain>
    </source>
</reference>
<protein>
    <recommendedName>
        <fullName evidence="5">LPXTG cell wall anchor domain-containing protein</fullName>
    </recommendedName>
</protein>
<feature type="signal peptide" evidence="2">
    <location>
        <begin position="1"/>
        <end position="23"/>
    </location>
</feature>
<keyword evidence="1" id="KW-0472">Membrane</keyword>
<dbReference type="Proteomes" id="UP000664303">
    <property type="component" value="Unassembled WGS sequence"/>
</dbReference>
<proteinExistence type="predicted"/>
<feature type="chain" id="PRO_5037343727" description="LPXTG cell wall anchor domain-containing protein" evidence="2">
    <location>
        <begin position="24"/>
        <end position="186"/>
    </location>
</feature>
<accession>A0A939DI40</accession>
<evidence type="ECO:0000256" key="1">
    <source>
        <dbReference type="SAM" id="Phobius"/>
    </source>
</evidence>
<evidence type="ECO:0000313" key="3">
    <source>
        <dbReference type="EMBL" id="MBN7797947.1"/>
    </source>
</evidence>
<sequence length="186" mass="20285">MLKQLTIATGVIVALGMSGQAAAQAPTCADIEWSASVKADYPDIEETCSGVYERDGKLYAQARVEVQRVRGNRITFRPLHTDGTKGDSHSINVPSTWRAKIAGRNYRASELVRGQELNVYVPNDRWALAVYDEEPSMAEEIEVIEIVAVEEVAMPTTASPLFLFGLGGGALLSLGGLLTALRRRRH</sequence>
<gene>
    <name evidence="3" type="ORF">JYP50_15155</name>
</gene>
<keyword evidence="1" id="KW-1133">Transmembrane helix</keyword>
<evidence type="ECO:0008006" key="5">
    <source>
        <dbReference type="Google" id="ProtNLM"/>
    </source>
</evidence>
<organism evidence="3 4">
    <name type="scientific">Parahaliea mediterranea</name>
    <dbReference type="NCBI Taxonomy" id="651086"/>
    <lineage>
        <taxon>Bacteria</taxon>
        <taxon>Pseudomonadati</taxon>
        <taxon>Pseudomonadota</taxon>
        <taxon>Gammaproteobacteria</taxon>
        <taxon>Cellvibrionales</taxon>
        <taxon>Halieaceae</taxon>
        <taxon>Parahaliea</taxon>
    </lineage>
</organism>
<keyword evidence="4" id="KW-1185">Reference proteome</keyword>
<dbReference type="AlphaFoldDB" id="A0A939DI40"/>
<dbReference type="RefSeq" id="WP_206561397.1">
    <property type="nucleotide sequence ID" value="NZ_JAFKCZ010000011.1"/>
</dbReference>
<comment type="caution">
    <text evidence="3">The sequence shown here is derived from an EMBL/GenBank/DDBJ whole genome shotgun (WGS) entry which is preliminary data.</text>
</comment>
<keyword evidence="1" id="KW-0812">Transmembrane</keyword>
<dbReference type="EMBL" id="JAFKCZ010000011">
    <property type="protein sequence ID" value="MBN7797947.1"/>
    <property type="molecule type" value="Genomic_DNA"/>
</dbReference>
<evidence type="ECO:0000313" key="4">
    <source>
        <dbReference type="Proteomes" id="UP000664303"/>
    </source>
</evidence>